<dbReference type="InterPro" id="IPR051412">
    <property type="entry name" value="Formin_Homology_Diaphanous_sf"/>
</dbReference>
<feature type="region of interest" description="Disordered" evidence="2">
    <location>
        <begin position="388"/>
        <end position="547"/>
    </location>
</feature>
<dbReference type="InterPro" id="IPR015425">
    <property type="entry name" value="FH2_Formin"/>
</dbReference>
<dbReference type="InterPro" id="IPR042201">
    <property type="entry name" value="FH2_Formin_sf"/>
</dbReference>
<dbReference type="InterPro" id="IPR014768">
    <property type="entry name" value="GBD/FH3_dom"/>
</dbReference>
<feature type="compositionally biased region" description="Basic and acidic residues" evidence="2">
    <location>
        <begin position="533"/>
        <end position="544"/>
    </location>
</feature>
<evidence type="ECO:0000313" key="4">
    <source>
        <dbReference type="Proteomes" id="UP001152795"/>
    </source>
</evidence>
<dbReference type="Gene3D" id="1.20.58.2220">
    <property type="entry name" value="Formin, FH2 domain"/>
    <property type="match status" value="1"/>
</dbReference>
<dbReference type="SMART" id="SM01139">
    <property type="entry name" value="Drf_FH3"/>
    <property type="match status" value="1"/>
</dbReference>
<keyword evidence="1" id="KW-0175">Coiled coil</keyword>
<dbReference type="PROSITE" id="PS51444">
    <property type="entry name" value="FH2"/>
    <property type="match status" value="1"/>
</dbReference>
<dbReference type="PANTHER" id="PTHR45691">
    <property type="entry name" value="PROTEIN DIAPHANOUS"/>
    <property type="match status" value="1"/>
</dbReference>
<dbReference type="SMART" id="SM01140">
    <property type="entry name" value="Drf_GBD"/>
    <property type="match status" value="1"/>
</dbReference>
<dbReference type="Pfam" id="PF02181">
    <property type="entry name" value="FH2"/>
    <property type="match status" value="1"/>
</dbReference>
<dbReference type="Gene3D" id="1.25.10.10">
    <property type="entry name" value="Leucine-rich Repeat Variant"/>
    <property type="match status" value="1"/>
</dbReference>
<organism evidence="3 4">
    <name type="scientific">Paramuricea clavata</name>
    <name type="common">Red gorgonian</name>
    <name type="synonym">Violescent sea-whip</name>
    <dbReference type="NCBI Taxonomy" id="317549"/>
    <lineage>
        <taxon>Eukaryota</taxon>
        <taxon>Metazoa</taxon>
        <taxon>Cnidaria</taxon>
        <taxon>Anthozoa</taxon>
        <taxon>Octocorallia</taxon>
        <taxon>Malacalcyonacea</taxon>
        <taxon>Plexauridae</taxon>
        <taxon>Paramuricea</taxon>
    </lineage>
</organism>
<dbReference type="SUPFAM" id="SSF48371">
    <property type="entry name" value="ARM repeat"/>
    <property type="match status" value="1"/>
</dbReference>
<feature type="compositionally biased region" description="Basic and acidic residues" evidence="2">
    <location>
        <begin position="1011"/>
        <end position="1030"/>
    </location>
</feature>
<dbReference type="InterPro" id="IPR010472">
    <property type="entry name" value="FH3_dom"/>
</dbReference>
<dbReference type="Proteomes" id="UP001152795">
    <property type="component" value="Unassembled WGS sequence"/>
</dbReference>
<dbReference type="InterPro" id="IPR016024">
    <property type="entry name" value="ARM-type_fold"/>
</dbReference>
<dbReference type="Gene3D" id="1.10.238.150">
    <property type="entry name" value="Formin, FH3 diaphanous domain"/>
    <property type="match status" value="1"/>
</dbReference>
<feature type="region of interest" description="Disordered" evidence="2">
    <location>
        <begin position="972"/>
        <end position="1040"/>
    </location>
</feature>
<sequence>MEATVPSQGLETPADYIQELLRTDVSSEHLLRSLRSARVSLTGRPLGWIQGFGEEGMNLLLKHLREHRVKTGPIHHKIQHEIIKCLKAFMNNNFGLNLMMKSEEGVLLIAKSMYPEDTSMMTDVVKLMAALCLVDHSKALQVMTIHGESKENDKRGRFFNVLYALKNSDSVQLKVACVQFINALVSKPDDLDFRLHLRNEFLRQGLTEVLKDLRDIGNDELNVQLDIFEEHKEDDFAELSHRLTDIQVNFEEPSELFQMLVSITKDSVSEIAFTSILQHLLLIRDDVYARTQYFNLIEECVSQIVLHKSGVDPDFATKKFQIDVENLIDNMVDKAKLIEFEEKATSLETKLELETTLRQETEAKSNLATSNLEKKVAGLEKENAELKARPPVVITAPAPAGVPQPPVPPGGVPPPPPLPGGVPPPPPPPGGVPPPPPPPGGVPPPPPLPGGVPPPPPPPGGIPPPPPLPGGVPPPPPLPGGGGVPPPPPLPGGVPPPPPPPGGGPPPPPGAGPPPPPGMPMFNRGPQLPPGVEPKKKYKPEVQTKRANWTKIKNNNIKENSFWAKAKEDKFEKDEVFEALSKTFAARTAKTKDKVEGGNAPAKSSKKKAKALKVLDPKSAQNLSIFLGSQKTSFENFKKMILNCDENLKESAIESLLRYLPSGAELKKIGGMKDQYDDLNEAEQFACVISSVKKLESRLKLLLVKKKFPEDVQDTKPNIVNATAACREVRSSQKFAKFLEVVLMVGNYMNAGSKNEQTIGFEMAFLTKLSSTKSVDGKLTLLHFLEEVISANYPEVAGFETEINHVEAAARVSQDVLQKATKSMETNLSKLERELESAEDSNDPEDKFKEVMSEFHNQAKEQCELLVEMFNNMTNMFKELAEYYCFDLKKTQLEDFFGDLSSFLQQYENAKKDNIKRKEREEKERKAKERAEMEKERKKRIEEEKANRKNLVDISSENQEGVLDGLMEALKTGSAFRDPSRPARKKRKARQGPAALQRSGTRTNIPVQQLLKEEAMKNVKEDPEEKESAPVKKPPAGAVKMPGADVLAGALNKKKNEDDADALLAELKAI</sequence>
<dbReference type="SMART" id="SM00498">
    <property type="entry name" value="FH2"/>
    <property type="match status" value="1"/>
</dbReference>
<name>A0A6S7GN43_PARCT</name>
<dbReference type="GO" id="GO:0031267">
    <property type="term" value="F:small GTPase binding"/>
    <property type="evidence" value="ECO:0007669"/>
    <property type="project" value="InterPro"/>
</dbReference>
<dbReference type="InterPro" id="IPR010473">
    <property type="entry name" value="GTPase-bd"/>
</dbReference>
<dbReference type="SUPFAM" id="SSF101447">
    <property type="entry name" value="Formin homology 2 domain (FH2 domain)"/>
    <property type="match status" value="1"/>
</dbReference>
<protein>
    <submittedName>
        <fullName evidence="3">Diaphanous homolog 2 isoform X2</fullName>
    </submittedName>
</protein>
<dbReference type="PROSITE" id="PS51232">
    <property type="entry name" value="GBD_FH3"/>
    <property type="match status" value="1"/>
</dbReference>
<feature type="coiled-coil region" evidence="1">
    <location>
        <begin position="814"/>
        <end position="841"/>
    </location>
</feature>
<dbReference type="Gene3D" id="6.10.30.30">
    <property type="match status" value="1"/>
</dbReference>
<keyword evidence="4" id="KW-1185">Reference proteome</keyword>
<dbReference type="PANTHER" id="PTHR45691:SF6">
    <property type="entry name" value="PROTEIN DIAPHANOUS"/>
    <property type="match status" value="1"/>
</dbReference>
<dbReference type="GO" id="GO:0005884">
    <property type="term" value="C:actin filament"/>
    <property type="evidence" value="ECO:0007669"/>
    <property type="project" value="TreeGrafter"/>
</dbReference>
<dbReference type="AlphaFoldDB" id="A0A6S7GN43"/>
<dbReference type="GO" id="GO:0003779">
    <property type="term" value="F:actin binding"/>
    <property type="evidence" value="ECO:0007669"/>
    <property type="project" value="InterPro"/>
</dbReference>
<accession>A0A6S7GN43</accession>
<proteinExistence type="predicted"/>
<dbReference type="InterPro" id="IPR014767">
    <property type="entry name" value="DAD_dom"/>
</dbReference>
<dbReference type="Pfam" id="PF06371">
    <property type="entry name" value="Drf_GBD"/>
    <property type="match status" value="1"/>
</dbReference>
<feature type="compositionally biased region" description="Pro residues" evidence="2">
    <location>
        <begin position="400"/>
        <end position="519"/>
    </location>
</feature>
<evidence type="ECO:0000256" key="2">
    <source>
        <dbReference type="SAM" id="MobiDB-lite"/>
    </source>
</evidence>
<dbReference type="Gene3D" id="1.20.58.630">
    <property type="match status" value="1"/>
</dbReference>
<evidence type="ECO:0000256" key="1">
    <source>
        <dbReference type="SAM" id="Coils"/>
    </source>
</evidence>
<dbReference type="OrthoDB" id="1104827at2759"/>
<reference evidence="3" key="1">
    <citation type="submission" date="2020-04" db="EMBL/GenBank/DDBJ databases">
        <authorList>
            <person name="Alioto T."/>
            <person name="Alioto T."/>
            <person name="Gomez Garrido J."/>
        </authorList>
    </citation>
    <scope>NUCLEOTIDE SEQUENCE</scope>
    <source>
        <strain evidence="3">A484AB</strain>
    </source>
</reference>
<dbReference type="PROSITE" id="PS51231">
    <property type="entry name" value="DAD"/>
    <property type="match status" value="1"/>
</dbReference>
<dbReference type="GO" id="GO:0030041">
    <property type="term" value="P:actin filament polymerization"/>
    <property type="evidence" value="ECO:0007669"/>
    <property type="project" value="TreeGrafter"/>
</dbReference>
<dbReference type="InterPro" id="IPR011989">
    <property type="entry name" value="ARM-like"/>
</dbReference>
<comment type="caution">
    <text evidence="3">The sequence shown here is derived from an EMBL/GenBank/DDBJ whole genome shotgun (WGS) entry which is preliminary data.</text>
</comment>
<evidence type="ECO:0000313" key="3">
    <source>
        <dbReference type="EMBL" id="CAB3986140.1"/>
    </source>
</evidence>
<dbReference type="Pfam" id="PF06367">
    <property type="entry name" value="Drf_FH3"/>
    <property type="match status" value="1"/>
</dbReference>
<gene>
    <name evidence="3" type="ORF">PACLA_8A069185</name>
</gene>
<feature type="compositionally biased region" description="Polar residues" evidence="2">
    <location>
        <begin position="998"/>
        <end position="1007"/>
    </location>
</feature>
<dbReference type="EMBL" id="CACRXK020000969">
    <property type="protein sequence ID" value="CAB3986140.1"/>
    <property type="molecule type" value="Genomic_DNA"/>
</dbReference>
<feature type="region of interest" description="Disordered" evidence="2">
    <location>
        <begin position="915"/>
        <end position="941"/>
    </location>
</feature>